<dbReference type="EMBL" id="LNXT01000044">
    <property type="protein sequence ID" value="KTC68752.1"/>
    <property type="molecule type" value="Genomic_DNA"/>
</dbReference>
<dbReference type="EMBL" id="UGNW01000001">
    <property type="protein sequence ID" value="STX30262.1"/>
    <property type="molecule type" value="Genomic_DNA"/>
</dbReference>
<gene>
    <name evidence="2" type="ORF">Lbir_2285</name>
    <name evidence="3" type="ORF">NCTC12437_00015</name>
</gene>
<evidence type="ECO:0000313" key="5">
    <source>
        <dbReference type="Proteomes" id="UP000255066"/>
    </source>
</evidence>
<evidence type="ECO:0000256" key="1">
    <source>
        <dbReference type="ARBA" id="ARBA00022679"/>
    </source>
</evidence>
<evidence type="ECO:0000313" key="4">
    <source>
        <dbReference type="Proteomes" id="UP000054735"/>
    </source>
</evidence>
<dbReference type="OrthoDB" id="8479354at2"/>
<dbReference type="STRING" id="28083.Lbir_2285"/>
<keyword evidence="1" id="KW-0808">Transferase</keyword>
<dbReference type="RefSeq" id="WP_058524296.1">
    <property type="nucleotide sequence ID" value="NZ_CAAAHV010000020.1"/>
</dbReference>
<dbReference type="PANTHER" id="PTHR46401:SF2">
    <property type="entry name" value="GLYCOSYLTRANSFERASE WBBK-RELATED"/>
    <property type="match status" value="1"/>
</dbReference>
<reference evidence="2 4" key="1">
    <citation type="submission" date="2015-11" db="EMBL/GenBank/DDBJ databases">
        <title>Genomic analysis of 38 Legionella species identifies large and diverse effector repertoires.</title>
        <authorList>
            <person name="Burstein D."/>
            <person name="Amaro F."/>
            <person name="Zusman T."/>
            <person name="Lifshitz Z."/>
            <person name="Cohen O."/>
            <person name="Gilbert J.A."/>
            <person name="Pupko T."/>
            <person name="Shuman H.A."/>
            <person name="Segal G."/>
        </authorList>
    </citation>
    <scope>NUCLEOTIDE SEQUENCE [LARGE SCALE GENOMIC DNA]</scope>
    <source>
        <strain evidence="2 4">CDC#1407-AL-14</strain>
    </source>
</reference>
<dbReference type="PANTHER" id="PTHR46401">
    <property type="entry name" value="GLYCOSYLTRANSFERASE WBBK-RELATED"/>
    <property type="match status" value="1"/>
</dbReference>
<dbReference type="SUPFAM" id="SSF53756">
    <property type="entry name" value="UDP-Glycosyltransferase/glycogen phosphorylase"/>
    <property type="match status" value="1"/>
</dbReference>
<proteinExistence type="predicted"/>
<keyword evidence="4" id="KW-1185">Reference proteome</keyword>
<evidence type="ECO:0000313" key="2">
    <source>
        <dbReference type="EMBL" id="KTC68752.1"/>
    </source>
</evidence>
<organism evidence="3 5">
    <name type="scientific">Legionella birminghamensis</name>
    <dbReference type="NCBI Taxonomy" id="28083"/>
    <lineage>
        <taxon>Bacteria</taxon>
        <taxon>Pseudomonadati</taxon>
        <taxon>Pseudomonadota</taxon>
        <taxon>Gammaproteobacteria</taxon>
        <taxon>Legionellales</taxon>
        <taxon>Legionellaceae</taxon>
        <taxon>Legionella</taxon>
    </lineage>
</organism>
<dbReference type="Gene3D" id="3.40.50.2000">
    <property type="entry name" value="Glycogen Phosphorylase B"/>
    <property type="match status" value="1"/>
</dbReference>
<evidence type="ECO:0000313" key="3">
    <source>
        <dbReference type="EMBL" id="STX30262.1"/>
    </source>
</evidence>
<sequence>MQAFHNSFSQFKSDSCSGKPSYWLRKKRKIAIVLPLAYGGGNLKGACLLAETLLNGSRQCNEEAEIIITCLKEQKLYGQDLIEELPEEIKIRQYQWDFIDASAAEKAMYYAGHTQWQPTESLYSIFDDKMNFLSDCDLWLIISDRVQAPILPLRPYVMMIYNYIERYIPGINADKQVLISNAQKAKAVLTTTNQTYQDAMQYGGISKEKLHKLPILLPHFKMKPEALVVDRNYFLWPTNEGAHKNNFNGFQALKYYYEELEGSLECHITGINSAQLAEQASISSLIEQSDSLKSNIHFFSNLNEKKYQAKLVNASFLWHPTKIDNGAFSVIEAALYNVPSLSSSYPAMQEIDNDLKLHLTWMDANNPNDMGRQLKWMEANREELKNNVESANAISNSHSGNFAVKYWKVIRECL</sequence>
<dbReference type="Proteomes" id="UP000054735">
    <property type="component" value="Unassembled WGS sequence"/>
</dbReference>
<dbReference type="Proteomes" id="UP000255066">
    <property type="component" value="Unassembled WGS sequence"/>
</dbReference>
<dbReference type="GO" id="GO:0009103">
    <property type="term" value="P:lipopolysaccharide biosynthetic process"/>
    <property type="evidence" value="ECO:0007669"/>
    <property type="project" value="TreeGrafter"/>
</dbReference>
<dbReference type="GO" id="GO:0016757">
    <property type="term" value="F:glycosyltransferase activity"/>
    <property type="evidence" value="ECO:0007669"/>
    <property type="project" value="TreeGrafter"/>
</dbReference>
<name>A0A378I5X9_9GAMM</name>
<evidence type="ECO:0008006" key="6">
    <source>
        <dbReference type="Google" id="ProtNLM"/>
    </source>
</evidence>
<protein>
    <recommendedName>
        <fullName evidence="6">Glycosyltransferase</fullName>
    </recommendedName>
</protein>
<accession>A0A378I5X9</accession>
<dbReference type="AlphaFoldDB" id="A0A378I5X9"/>
<reference evidence="3 5" key="2">
    <citation type="submission" date="2018-06" db="EMBL/GenBank/DDBJ databases">
        <authorList>
            <consortium name="Pathogen Informatics"/>
            <person name="Doyle S."/>
        </authorList>
    </citation>
    <scope>NUCLEOTIDE SEQUENCE [LARGE SCALE GENOMIC DNA]</scope>
    <source>
        <strain evidence="3 5">NCTC12437</strain>
    </source>
</reference>